<comment type="caution">
    <text evidence="2">The sequence shown here is derived from an EMBL/GenBank/DDBJ whole genome shotgun (WGS) entry which is preliminary data.</text>
</comment>
<evidence type="ECO:0000259" key="1">
    <source>
        <dbReference type="PROSITE" id="PS50202"/>
    </source>
</evidence>
<protein>
    <recommendedName>
        <fullName evidence="1">MSP domain-containing protein</fullName>
    </recommendedName>
</protein>
<dbReference type="SUPFAM" id="SSF49354">
    <property type="entry name" value="PapD-like"/>
    <property type="match status" value="1"/>
</dbReference>
<dbReference type="PROSITE" id="PS50202">
    <property type="entry name" value="MSP"/>
    <property type="match status" value="1"/>
</dbReference>
<dbReference type="Gene3D" id="2.60.40.10">
    <property type="entry name" value="Immunoglobulins"/>
    <property type="match status" value="1"/>
</dbReference>
<dbReference type="InterPro" id="IPR000535">
    <property type="entry name" value="MSP_dom"/>
</dbReference>
<dbReference type="InterPro" id="IPR008962">
    <property type="entry name" value="PapD-like_sf"/>
</dbReference>
<keyword evidence="3" id="KW-1185">Reference proteome</keyword>
<proteinExistence type="predicted"/>
<feature type="domain" description="MSP" evidence="1">
    <location>
        <begin position="1"/>
        <end position="83"/>
    </location>
</feature>
<evidence type="ECO:0000313" key="3">
    <source>
        <dbReference type="Proteomes" id="UP001608902"/>
    </source>
</evidence>
<sequence>MWALKTNAMRRLLAQPTCGVLPIGATLHIRLGLNNTITKSERIADRLAIDYSLVESSVTVFDPNFIHRTDPDRKRKKLNVLYK</sequence>
<organism evidence="2 3">
    <name type="scientific">Gnathostoma spinigerum</name>
    <dbReference type="NCBI Taxonomy" id="75299"/>
    <lineage>
        <taxon>Eukaryota</taxon>
        <taxon>Metazoa</taxon>
        <taxon>Ecdysozoa</taxon>
        <taxon>Nematoda</taxon>
        <taxon>Chromadorea</taxon>
        <taxon>Rhabditida</taxon>
        <taxon>Spirurina</taxon>
        <taxon>Gnathostomatomorpha</taxon>
        <taxon>Gnathostomatoidea</taxon>
        <taxon>Gnathostomatidae</taxon>
        <taxon>Gnathostoma</taxon>
    </lineage>
</organism>
<gene>
    <name evidence="2" type="ORF">AB6A40_011071</name>
</gene>
<dbReference type="Proteomes" id="UP001608902">
    <property type="component" value="Unassembled WGS sequence"/>
</dbReference>
<dbReference type="InterPro" id="IPR013783">
    <property type="entry name" value="Ig-like_fold"/>
</dbReference>
<name>A0ABD6F3I9_9BILA</name>
<evidence type="ECO:0000313" key="2">
    <source>
        <dbReference type="EMBL" id="MFH4984362.1"/>
    </source>
</evidence>
<dbReference type="EMBL" id="JBGFUD010016966">
    <property type="protein sequence ID" value="MFH4984362.1"/>
    <property type="molecule type" value="Genomic_DNA"/>
</dbReference>
<reference evidence="2 3" key="1">
    <citation type="submission" date="2024-08" db="EMBL/GenBank/DDBJ databases">
        <title>Gnathostoma spinigerum genome.</title>
        <authorList>
            <person name="Gonzalez-Bertolin B."/>
            <person name="Monzon S."/>
            <person name="Zaballos A."/>
            <person name="Jimenez P."/>
            <person name="Dekumyoy P."/>
            <person name="Varona S."/>
            <person name="Cuesta I."/>
            <person name="Sumanam S."/>
            <person name="Adisakwattana P."/>
            <person name="Gasser R.B."/>
            <person name="Hernandez-Gonzalez A."/>
            <person name="Young N.D."/>
            <person name="Perteguer M.J."/>
        </authorList>
    </citation>
    <scope>NUCLEOTIDE SEQUENCE [LARGE SCALE GENOMIC DNA]</scope>
    <source>
        <strain evidence="2">AL3</strain>
        <tissue evidence="2">Liver</tissue>
    </source>
</reference>
<accession>A0ABD6F3I9</accession>
<dbReference type="AlphaFoldDB" id="A0ABD6F3I9"/>